<protein>
    <submittedName>
        <fullName evidence="5">Fungal-specific transcription factor domain-domain-containing protein</fullName>
    </submittedName>
</protein>
<dbReference type="SUPFAM" id="SSF57701">
    <property type="entry name" value="Zn2/Cys6 DNA-binding domain"/>
    <property type="match status" value="1"/>
</dbReference>
<organism evidence="5 6">
    <name type="scientific">Pseudomassariella vexata</name>
    <dbReference type="NCBI Taxonomy" id="1141098"/>
    <lineage>
        <taxon>Eukaryota</taxon>
        <taxon>Fungi</taxon>
        <taxon>Dikarya</taxon>
        <taxon>Ascomycota</taxon>
        <taxon>Pezizomycotina</taxon>
        <taxon>Sordariomycetes</taxon>
        <taxon>Xylariomycetidae</taxon>
        <taxon>Amphisphaeriales</taxon>
        <taxon>Pseudomassariaceae</taxon>
        <taxon>Pseudomassariella</taxon>
    </lineage>
</organism>
<dbReference type="SMART" id="SM00906">
    <property type="entry name" value="Fungal_trans"/>
    <property type="match status" value="1"/>
</dbReference>
<dbReference type="PANTHER" id="PTHR46910">
    <property type="entry name" value="TRANSCRIPTION FACTOR PDR1"/>
    <property type="match status" value="1"/>
</dbReference>
<dbReference type="STRING" id="1141098.A0A1Y2E1X8"/>
<accession>A0A1Y2E1X8</accession>
<dbReference type="InterPro" id="IPR001138">
    <property type="entry name" value="Zn2Cys6_DnaBD"/>
</dbReference>
<evidence type="ECO:0000256" key="3">
    <source>
        <dbReference type="SAM" id="MobiDB-lite"/>
    </source>
</evidence>
<reference evidence="5 6" key="1">
    <citation type="submission" date="2016-07" db="EMBL/GenBank/DDBJ databases">
        <title>Pervasive Adenine N6-methylation of Active Genes in Fungi.</title>
        <authorList>
            <consortium name="DOE Joint Genome Institute"/>
            <person name="Mondo S.J."/>
            <person name="Dannebaum R.O."/>
            <person name="Kuo R.C."/>
            <person name="Labutti K."/>
            <person name="Haridas S."/>
            <person name="Kuo A."/>
            <person name="Salamov A."/>
            <person name="Ahrendt S.R."/>
            <person name="Lipzen A."/>
            <person name="Sullivan W."/>
            <person name="Andreopoulos W.B."/>
            <person name="Clum A."/>
            <person name="Lindquist E."/>
            <person name="Daum C."/>
            <person name="Ramamoorthy G.K."/>
            <person name="Gryganskyi A."/>
            <person name="Culley D."/>
            <person name="Magnuson J.K."/>
            <person name="James T.Y."/>
            <person name="O'Malley M.A."/>
            <person name="Stajich J.E."/>
            <person name="Spatafora J.W."/>
            <person name="Visel A."/>
            <person name="Grigoriev I.V."/>
        </authorList>
    </citation>
    <scope>NUCLEOTIDE SEQUENCE [LARGE SCALE GENOMIC DNA]</scope>
    <source>
        <strain evidence="5 6">CBS 129021</strain>
    </source>
</reference>
<dbReference type="PROSITE" id="PS00463">
    <property type="entry name" value="ZN2_CY6_FUNGAL_1"/>
    <property type="match status" value="1"/>
</dbReference>
<feature type="domain" description="Zn(2)-C6 fungal-type" evidence="4">
    <location>
        <begin position="28"/>
        <end position="57"/>
    </location>
</feature>
<gene>
    <name evidence="5" type="ORF">BCR38DRAFT_342048</name>
</gene>
<dbReference type="Pfam" id="PF04082">
    <property type="entry name" value="Fungal_trans"/>
    <property type="match status" value="1"/>
</dbReference>
<dbReference type="CDD" id="cd00067">
    <property type="entry name" value="GAL4"/>
    <property type="match status" value="1"/>
</dbReference>
<dbReference type="InterPro" id="IPR050987">
    <property type="entry name" value="AtrR-like"/>
</dbReference>
<dbReference type="GO" id="GO:0006351">
    <property type="term" value="P:DNA-templated transcription"/>
    <property type="evidence" value="ECO:0007669"/>
    <property type="project" value="InterPro"/>
</dbReference>
<dbReference type="GO" id="GO:0008270">
    <property type="term" value="F:zinc ion binding"/>
    <property type="evidence" value="ECO:0007669"/>
    <property type="project" value="InterPro"/>
</dbReference>
<evidence type="ECO:0000256" key="1">
    <source>
        <dbReference type="ARBA" id="ARBA00022723"/>
    </source>
</evidence>
<comment type="caution">
    <text evidence="5">The sequence shown here is derived from an EMBL/GenBank/DDBJ whole genome shotgun (WGS) entry which is preliminary data.</text>
</comment>
<dbReference type="GO" id="GO:0000981">
    <property type="term" value="F:DNA-binding transcription factor activity, RNA polymerase II-specific"/>
    <property type="evidence" value="ECO:0007669"/>
    <property type="project" value="InterPro"/>
</dbReference>
<dbReference type="InterPro" id="IPR007219">
    <property type="entry name" value="XnlR_reg_dom"/>
</dbReference>
<dbReference type="InterPro" id="IPR036864">
    <property type="entry name" value="Zn2-C6_fun-type_DNA-bd_sf"/>
</dbReference>
<dbReference type="EMBL" id="MCFJ01000006">
    <property type="protein sequence ID" value="ORY65551.1"/>
    <property type="molecule type" value="Genomic_DNA"/>
</dbReference>
<name>A0A1Y2E1X8_9PEZI</name>
<keyword evidence="1" id="KW-0479">Metal-binding</keyword>
<dbReference type="Gene3D" id="4.10.240.10">
    <property type="entry name" value="Zn(2)-C6 fungal-type DNA-binding domain"/>
    <property type="match status" value="1"/>
</dbReference>
<dbReference type="RefSeq" id="XP_040716703.1">
    <property type="nucleotide sequence ID" value="XM_040855923.1"/>
</dbReference>
<dbReference type="InParanoid" id="A0A1Y2E1X8"/>
<evidence type="ECO:0000259" key="4">
    <source>
        <dbReference type="PROSITE" id="PS50048"/>
    </source>
</evidence>
<evidence type="ECO:0000256" key="2">
    <source>
        <dbReference type="ARBA" id="ARBA00023242"/>
    </source>
</evidence>
<dbReference type="AlphaFoldDB" id="A0A1Y2E1X8"/>
<dbReference type="SMART" id="SM00066">
    <property type="entry name" value="GAL4"/>
    <property type="match status" value="1"/>
</dbReference>
<dbReference type="GO" id="GO:0003677">
    <property type="term" value="F:DNA binding"/>
    <property type="evidence" value="ECO:0007669"/>
    <property type="project" value="InterPro"/>
</dbReference>
<dbReference type="Pfam" id="PF00172">
    <property type="entry name" value="Zn_clus"/>
    <property type="match status" value="1"/>
</dbReference>
<proteinExistence type="predicted"/>
<sequence length="736" mass="81618">MPPPRPRSSRRQNRPRVAEDARLRAKRACVGCRRLKEKCDGHEPCSRCLRCGRDCQFSTIAVAASAPSSSRATAAAAAAAPPSKVGDANETERVQCLERLVTHFLGDIPLDVNNLRRITERLKTGPGSNNATGYIDWEDLEGLTLEDESFTVKTLSPGTAHYSGEFSHWNFSQRIRQQLDQRLDHNQSAIQWQGLNEPPASVPVNDSMRGTMKVLEYWRATQLQSPNSHVMDALNCLPPRRVAEFLAHIYFQFAQVNCFFVEEGWLREKLAALYEGSNPTSADSAWVCAVIMVLGIGTQFAHMATGPSKSPPIIKNGKDSELVSEPDVSLTFYQMAARLIPDIIAIASLDSVQACLLLAHYSLPLDTQGLAYTYLGLAVKMAIQNGMHRRYTGNDLDASTVENRNRLWWTAYTMEKRVSILHGRPASITSTEIDVQLPRDLPEFRQYEDPSKFPNMSAMIYMTQRLGDISTAVTLLRRCPKALQPTYFERVLDVCQKLKTWWLTLPPDVQTPNPISPLFRSNSHLKLCFHINDIFVGRPFIFHDSKQASPRAMRDQPSANPGRSSSRASLVSGAVAAAFEVIELLGSLQDTIGLARASYTEFSSCRAALLVMLAQSLNERTERLGAMIEMGMRIIKSMAAGSNVSARSETSVIIALELAVRRLYKDGDGNPGVASVSVNEDTVDNQRSGYERFKEWASLCKGATLPPSARSPIYRSFTPAGFTQYQFMAAIRGGCP</sequence>
<dbReference type="PROSITE" id="PS50048">
    <property type="entry name" value="ZN2_CY6_FUNGAL_2"/>
    <property type="match status" value="1"/>
</dbReference>
<feature type="region of interest" description="Disordered" evidence="3">
    <location>
        <begin position="547"/>
        <end position="566"/>
    </location>
</feature>
<feature type="compositionally biased region" description="Polar residues" evidence="3">
    <location>
        <begin position="557"/>
        <end position="566"/>
    </location>
</feature>
<evidence type="ECO:0000313" key="5">
    <source>
        <dbReference type="EMBL" id="ORY65551.1"/>
    </source>
</evidence>
<dbReference type="Proteomes" id="UP000193689">
    <property type="component" value="Unassembled WGS sequence"/>
</dbReference>
<keyword evidence="6" id="KW-1185">Reference proteome</keyword>
<dbReference type="OrthoDB" id="3921198at2759"/>
<dbReference type="GeneID" id="63772135"/>
<keyword evidence="2" id="KW-0539">Nucleus</keyword>
<dbReference type="CDD" id="cd12148">
    <property type="entry name" value="fungal_TF_MHR"/>
    <property type="match status" value="1"/>
</dbReference>
<evidence type="ECO:0000313" key="6">
    <source>
        <dbReference type="Proteomes" id="UP000193689"/>
    </source>
</evidence>
<dbReference type="PANTHER" id="PTHR46910:SF15">
    <property type="entry name" value="PRNA PROTEIN"/>
    <property type="match status" value="1"/>
</dbReference>